<proteinExistence type="predicted"/>
<evidence type="ECO:0000313" key="1">
    <source>
        <dbReference type="EMBL" id="KAK2644209.1"/>
    </source>
</evidence>
<protein>
    <submittedName>
        <fullName evidence="1">Uncharacterized protein</fullName>
    </submittedName>
</protein>
<accession>A0AAD9TYU2</accession>
<evidence type="ECO:0000313" key="2">
    <source>
        <dbReference type="Proteomes" id="UP001280121"/>
    </source>
</evidence>
<organism evidence="1 2">
    <name type="scientific">Dipteronia dyeriana</name>
    <dbReference type="NCBI Taxonomy" id="168575"/>
    <lineage>
        <taxon>Eukaryota</taxon>
        <taxon>Viridiplantae</taxon>
        <taxon>Streptophyta</taxon>
        <taxon>Embryophyta</taxon>
        <taxon>Tracheophyta</taxon>
        <taxon>Spermatophyta</taxon>
        <taxon>Magnoliopsida</taxon>
        <taxon>eudicotyledons</taxon>
        <taxon>Gunneridae</taxon>
        <taxon>Pentapetalae</taxon>
        <taxon>rosids</taxon>
        <taxon>malvids</taxon>
        <taxon>Sapindales</taxon>
        <taxon>Sapindaceae</taxon>
        <taxon>Hippocastanoideae</taxon>
        <taxon>Acereae</taxon>
        <taxon>Dipteronia</taxon>
    </lineage>
</organism>
<name>A0AAD9TYU2_9ROSI</name>
<dbReference type="Proteomes" id="UP001280121">
    <property type="component" value="Unassembled WGS sequence"/>
</dbReference>
<reference evidence="1" key="1">
    <citation type="journal article" date="2023" name="Plant J.">
        <title>Genome sequences and population genomics provide insights into the demographic history, inbreeding, and mutation load of two 'living fossil' tree species of Dipteronia.</title>
        <authorList>
            <person name="Feng Y."/>
            <person name="Comes H.P."/>
            <person name="Chen J."/>
            <person name="Zhu S."/>
            <person name="Lu R."/>
            <person name="Zhang X."/>
            <person name="Li P."/>
            <person name="Qiu J."/>
            <person name="Olsen K.M."/>
            <person name="Qiu Y."/>
        </authorList>
    </citation>
    <scope>NUCLEOTIDE SEQUENCE</scope>
    <source>
        <strain evidence="1">KIB01</strain>
    </source>
</reference>
<keyword evidence="2" id="KW-1185">Reference proteome</keyword>
<gene>
    <name evidence="1" type="ORF">Ddye_019404</name>
</gene>
<sequence>MMIADEIYDHVLVQACSGYIRGSGYIRELGASPKSKPSSGVATRRCAQVEAATRRAEEAEAQSVKLAEELTTVKYELAEMNSNFNQQLLDIQAQLRGR</sequence>
<dbReference type="EMBL" id="JANJYI010000006">
    <property type="protein sequence ID" value="KAK2644209.1"/>
    <property type="molecule type" value="Genomic_DNA"/>
</dbReference>
<comment type="caution">
    <text evidence="1">The sequence shown here is derived from an EMBL/GenBank/DDBJ whole genome shotgun (WGS) entry which is preliminary data.</text>
</comment>
<dbReference type="AlphaFoldDB" id="A0AAD9TYU2"/>